<protein>
    <recommendedName>
        <fullName evidence="4">Glycosyltransferase 2-like domain-containing protein</fullName>
    </recommendedName>
</protein>
<dbReference type="PANTHER" id="PTHR43685">
    <property type="entry name" value="GLYCOSYLTRANSFERASE"/>
    <property type="match status" value="1"/>
</dbReference>
<dbReference type="PANTHER" id="PTHR43685:SF5">
    <property type="entry name" value="GLYCOSYLTRANSFERASE EPSE-RELATED"/>
    <property type="match status" value="1"/>
</dbReference>
<keyword evidence="3" id="KW-0808">Transferase</keyword>
<evidence type="ECO:0000313" key="5">
    <source>
        <dbReference type="EMBL" id="GEP52837.1"/>
    </source>
</evidence>
<gene>
    <name evidence="5" type="ORF">RSO01_00030</name>
</gene>
<dbReference type="GO" id="GO:0016757">
    <property type="term" value="F:glycosyltransferase activity"/>
    <property type="evidence" value="ECO:0007669"/>
    <property type="project" value="UniProtKB-KW"/>
</dbReference>
<dbReference type="Pfam" id="PF00535">
    <property type="entry name" value="Glycos_transf_2"/>
    <property type="match status" value="1"/>
</dbReference>
<sequence length="346" mass="38452">MPLAPPVGVVIANHNNCAFVDKAIESVARQTVRDLQVVVVDDASTDSSDEMVRRCLARLDDNRFRYVKLGTNLGQAGALRRGMAELDTPFVCFLDSDDLWYDDFVARHLAVHMNADFPVALTYCDSHIIDADDRMLAGTAWWFDSDKPQAKAQRPITAALTPVFDAARGELTYPRSDAVTFHPQWTPAGATNTTASMMFRRAFVDLVLVPPSHELRLYVDFYLSTFACLMTGTIAIHDALYGYRMHGGNSHSNATVPGGTYNSANREWEPIRRYVLKMVQRVLRDEAEALRLTFGEERHSIAERLMADAVGALPADRTAPAKARLSELVLSFLGDGLSRLGLRDRS</sequence>
<dbReference type="EMBL" id="BKAJ01000001">
    <property type="protein sequence ID" value="GEP52837.1"/>
    <property type="molecule type" value="Genomic_DNA"/>
</dbReference>
<dbReference type="SUPFAM" id="SSF53448">
    <property type="entry name" value="Nucleotide-diphospho-sugar transferases"/>
    <property type="match status" value="1"/>
</dbReference>
<accession>A0A512N1H6</accession>
<evidence type="ECO:0000259" key="4">
    <source>
        <dbReference type="Pfam" id="PF00535"/>
    </source>
</evidence>
<reference evidence="5 6" key="1">
    <citation type="submission" date="2019-07" db="EMBL/GenBank/DDBJ databases">
        <title>Whole genome shotgun sequence of Reyranella soli NBRC 108950.</title>
        <authorList>
            <person name="Hosoyama A."/>
            <person name="Uohara A."/>
            <person name="Ohji S."/>
            <person name="Ichikawa N."/>
        </authorList>
    </citation>
    <scope>NUCLEOTIDE SEQUENCE [LARGE SCALE GENOMIC DNA]</scope>
    <source>
        <strain evidence="5 6">NBRC 108950</strain>
    </source>
</reference>
<comment type="caution">
    <text evidence="5">The sequence shown here is derived from an EMBL/GenBank/DDBJ whole genome shotgun (WGS) entry which is preliminary data.</text>
</comment>
<feature type="domain" description="Glycosyltransferase 2-like" evidence="4">
    <location>
        <begin position="9"/>
        <end position="142"/>
    </location>
</feature>
<dbReference type="InterPro" id="IPR050834">
    <property type="entry name" value="Glycosyltransf_2"/>
</dbReference>
<keyword evidence="2" id="KW-0328">Glycosyltransferase</keyword>
<evidence type="ECO:0000256" key="1">
    <source>
        <dbReference type="ARBA" id="ARBA00006739"/>
    </source>
</evidence>
<organism evidence="5 6">
    <name type="scientific">Reyranella soli</name>
    <dbReference type="NCBI Taxonomy" id="1230389"/>
    <lineage>
        <taxon>Bacteria</taxon>
        <taxon>Pseudomonadati</taxon>
        <taxon>Pseudomonadota</taxon>
        <taxon>Alphaproteobacteria</taxon>
        <taxon>Hyphomicrobiales</taxon>
        <taxon>Reyranellaceae</taxon>
        <taxon>Reyranella</taxon>
    </lineage>
</organism>
<dbReference type="InterPro" id="IPR029044">
    <property type="entry name" value="Nucleotide-diphossugar_trans"/>
</dbReference>
<dbReference type="Proteomes" id="UP000321058">
    <property type="component" value="Unassembled WGS sequence"/>
</dbReference>
<comment type="similarity">
    <text evidence="1">Belongs to the glycosyltransferase 2 family.</text>
</comment>
<keyword evidence="6" id="KW-1185">Reference proteome</keyword>
<name>A0A512N1H6_9HYPH</name>
<dbReference type="InterPro" id="IPR001173">
    <property type="entry name" value="Glyco_trans_2-like"/>
</dbReference>
<dbReference type="Gene3D" id="3.90.550.10">
    <property type="entry name" value="Spore Coat Polysaccharide Biosynthesis Protein SpsA, Chain A"/>
    <property type="match status" value="1"/>
</dbReference>
<dbReference type="AlphaFoldDB" id="A0A512N1H6"/>
<evidence type="ECO:0000313" key="6">
    <source>
        <dbReference type="Proteomes" id="UP000321058"/>
    </source>
</evidence>
<proteinExistence type="inferred from homology"/>
<evidence type="ECO:0000256" key="3">
    <source>
        <dbReference type="ARBA" id="ARBA00022679"/>
    </source>
</evidence>
<evidence type="ECO:0000256" key="2">
    <source>
        <dbReference type="ARBA" id="ARBA00022676"/>
    </source>
</evidence>
<dbReference type="RefSeq" id="WP_170302754.1">
    <property type="nucleotide sequence ID" value="NZ_BKAJ01000001.1"/>
</dbReference>